<accession>A0A5P9JSP8</accession>
<keyword evidence="5" id="KW-0004">4Fe-4S</keyword>
<gene>
    <name evidence="14" type="ORF">GDR74_06115</name>
</gene>
<evidence type="ECO:0000256" key="6">
    <source>
        <dbReference type="ARBA" id="ARBA00022723"/>
    </source>
</evidence>
<proteinExistence type="inferred from homology"/>
<dbReference type="SUPFAM" id="SSF52141">
    <property type="entry name" value="Uracil-DNA glycosylase-like"/>
    <property type="match status" value="1"/>
</dbReference>
<evidence type="ECO:0000256" key="10">
    <source>
        <dbReference type="ARBA" id="ARBA00023014"/>
    </source>
</evidence>
<dbReference type="EMBL" id="CP045423">
    <property type="protein sequence ID" value="QFU15832.1"/>
    <property type="molecule type" value="Genomic_DNA"/>
</dbReference>
<dbReference type="KEGG" id="mico:GDR74_06115"/>
<dbReference type="Gene3D" id="3.40.470.10">
    <property type="entry name" value="Uracil-DNA glycosylase-like domain"/>
    <property type="match status" value="1"/>
</dbReference>
<keyword evidence="6" id="KW-0479">Metal-binding</keyword>
<dbReference type="Proteomes" id="UP000325614">
    <property type="component" value="Chromosome"/>
</dbReference>
<feature type="domain" description="Uracil-DNA glycosylase-like" evidence="13">
    <location>
        <begin position="121"/>
        <end position="278"/>
    </location>
</feature>
<dbReference type="CDD" id="cd10030">
    <property type="entry name" value="UDG-F4_TTUDGA_SPO1dp_like"/>
    <property type="match status" value="1"/>
</dbReference>
<dbReference type="SMART" id="SM00986">
    <property type="entry name" value="UDG"/>
    <property type="match status" value="1"/>
</dbReference>
<dbReference type="InterPro" id="IPR051536">
    <property type="entry name" value="UDG_Type-4/5"/>
</dbReference>
<name>A0A5P9JSP8_9HYPH</name>
<protein>
    <recommendedName>
        <fullName evidence="4">Type-4 uracil-DNA glycosylase</fullName>
        <ecNumber evidence="3">3.2.2.27</ecNumber>
    </recommendedName>
</protein>
<feature type="region of interest" description="Disordered" evidence="12">
    <location>
        <begin position="28"/>
        <end position="83"/>
    </location>
</feature>
<dbReference type="GO" id="GO:0004844">
    <property type="term" value="F:uracil DNA N-glycosylase activity"/>
    <property type="evidence" value="ECO:0007669"/>
    <property type="project" value="UniProtKB-EC"/>
</dbReference>
<dbReference type="GO" id="GO:0046872">
    <property type="term" value="F:metal ion binding"/>
    <property type="evidence" value="ECO:0007669"/>
    <property type="project" value="UniProtKB-KW"/>
</dbReference>
<dbReference type="GO" id="GO:0006281">
    <property type="term" value="P:DNA repair"/>
    <property type="evidence" value="ECO:0007669"/>
    <property type="project" value="UniProtKB-KW"/>
</dbReference>
<dbReference type="EC" id="3.2.2.27" evidence="3"/>
<keyword evidence="11" id="KW-0234">DNA repair</keyword>
<dbReference type="GO" id="GO:0051539">
    <property type="term" value="F:4 iron, 4 sulfur cluster binding"/>
    <property type="evidence" value="ECO:0007669"/>
    <property type="project" value="UniProtKB-KW"/>
</dbReference>
<dbReference type="Pfam" id="PF03167">
    <property type="entry name" value="UDG"/>
    <property type="match status" value="1"/>
</dbReference>
<evidence type="ECO:0000313" key="14">
    <source>
        <dbReference type="EMBL" id="QFU15832.1"/>
    </source>
</evidence>
<dbReference type="InterPro" id="IPR005273">
    <property type="entry name" value="Ura-DNA_glyco_family4"/>
</dbReference>
<comment type="similarity">
    <text evidence="2">Belongs to the uracil-DNA glycosylase (UDG) superfamily. Type 4 (UDGa) family.</text>
</comment>
<evidence type="ECO:0000256" key="3">
    <source>
        <dbReference type="ARBA" id="ARBA00012030"/>
    </source>
</evidence>
<reference evidence="14 15" key="1">
    <citation type="submission" date="2019-10" db="EMBL/GenBank/DDBJ databases">
        <title>Isolation, Identification of Microvirga thermotolerans HR1, a novel thermophilic bacterium and Comparative Genomics of the genus Microvirga.</title>
        <authorList>
            <person name="Li J."/>
            <person name="Zhang W."/>
            <person name="Lin M."/>
            <person name="Wang J."/>
        </authorList>
    </citation>
    <scope>NUCLEOTIDE SEQUENCE [LARGE SCALE GENOMIC DNA]</scope>
    <source>
        <strain evidence="14 15">HR1</strain>
    </source>
</reference>
<evidence type="ECO:0000256" key="8">
    <source>
        <dbReference type="ARBA" id="ARBA00022801"/>
    </source>
</evidence>
<evidence type="ECO:0000256" key="9">
    <source>
        <dbReference type="ARBA" id="ARBA00023004"/>
    </source>
</evidence>
<evidence type="ECO:0000256" key="5">
    <source>
        <dbReference type="ARBA" id="ARBA00022485"/>
    </source>
</evidence>
<evidence type="ECO:0000256" key="4">
    <source>
        <dbReference type="ARBA" id="ARBA00019403"/>
    </source>
</evidence>
<sequence length="282" mass="30769">MADMPPDREALQALLDFHVEAGVDLALDEAPHDRFAEAASPPPQERPSDARAPAQRQSGTPAPPPATPARPLPMAAAGTPEDAAHLARELARHAQSLEELEGLLAGFEGCALKFSAKNLAFADGNPQGRVMLVGEAPGADEDRIGKPFMGRSGQLLDRMLAAIGLDRTQVYVANIVPWRPPGNRTPTPQEVAICKPFIARQIELAAPEFLLCLGGPAAQNLLDVKDGILRTRGRWFTYRTEEGREIRALPTLHPAYLLRQPLQKRLGWRDFQALRRALDGRE</sequence>
<keyword evidence="15" id="KW-1185">Reference proteome</keyword>
<organism evidence="14 15">
    <name type="scientific">Microvirga thermotolerans</name>
    <dbReference type="NCBI Taxonomy" id="2651334"/>
    <lineage>
        <taxon>Bacteria</taxon>
        <taxon>Pseudomonadati</taxon>
        <taxon>Pseudomonadota</taxon>
        <taxon>Alphaproteobacteria</taxon>
        <taxon>Hyphomicrobiales</taxon>
        <taxon>Methylobacteriaceae</taxon>
        <taxon>Microvirga</taxon>
    </lineage>
</organism>
<dbReference type="PANTHER" id="PTHR33693">
    <property type="entry name" value="TYPE-5 URACIL-DNA GLYCOSYLASE"/>
    <property type="match status" value="1"/>
</dbReference>
<dbReference type="InterPro" id="IPR005122">
    <property type="entry name" value="Uracil-DNA_glycosylase-like"/>
</dbReference>
<feature type="compositionally biased region" description="Pro residues" evidence="12">
    <location>
        <begin position="61"/>
        <end position="71"/>
    </location>
</feature>
<evidence type="ECO:0000259" key="13">
    <source>
        <dbReference type="SMART" id="SM00986"/>
    </source>
</evidence>
<keyword evidence="9" id="KW-0408">Iron</keyword>
<evidence type="ECO:0000256" key="12">
    <source>
        <dbReference type="SAM" id="MobiDB-lite"/>
    </source>
</evidence>
<keyword evidence="7" id="KW-0227">DNA damage</keyword>
<dbReference type="InterPro" id="IPR036895">
    <property type="entry name" value="Uracil-DNA_glycosylase-like_sf"/>
</dbReference>
<dbReference type="SMART" id="SM00987">
    <property type="entry name" value="UreE_C"/>
    <property type="match status" value="1"/>
</dbReference>
<keyword evidence="10" id="KW-0411">Iron-sulfur</keyword>
<dbReference type="PANTHER" id="PTHR33693:SF1">
    <property type="entry name" value="TYPE-4 URACIL-DNA GLYCOSYLASE"/>
    <property type="match status" value="1"/>
</dbReference>
<dbReference type="NCBIfam" id="TIGR00758">
    <property type="entry name" value="UDG_fam4"/>
    <property type="match status" value="1"/>
</dbReference>
<dbReference type="AlphaFoldDB" id="A0A5P9JSP8"/>
<evidence type="ECO:0000256" key="7">
    <source>
        <dbReference type="ARBA" id="ARBA00022763"/>
    </source>
</evidence>
<evidence type="ECO:0000256" key="11">
    <source>
        <dbReference type="ARBA" id="ARBA00023204"/>
    </source>
</evidence>
<comment type="catalytic activity">
    <reaction evidence="1">
        <text>Hydrolyzes single-stranded DNA or mismatched double-stranded DNA and polynucleotides, releasing free uracil.</text>
        <dbReference type="EC" id="3.2.2.27"/>
    </reaction>
</comment>
<dbReference type="RefSeq" id="WP_152585477.1">
    <property type="nucleotide sequence ID" value="NZ_CP045423.1"/>
</dbReference>
<evidence type="ECO:0000313" key="15">
    <source>
        <dbReference type="Proteomes" id="UP000325614"/>
    </source>
</evidence>
<evidence type="ECO:0000256" key="1">
    <source>
        <dbReference type="ARBA" id="ARBA00001400"/>
    </source>
</evidence>
<keyword evidence="8" id="KW-0378">Hydrolase</keyword>
<evidence type="ECO:0000256" key="2">
    <source>
        <dbReference type="ARBA" id="ARBA00006521"/>
    </source>
</evidence>